<dbReference type="EMBL" id="KZ613945">
    <property type="protein sequence ID" value="PMD40576.1"/>
    <property type="molecule type" value="Genomic_DNA"/>
</dbReference>
<proteinExistence type="predicted"/>
<accession>A0A2J6RPY3</accession>
<evidence type="ECO:0000313" key="1">
    <source>
        <dbReference type="EMBL" id="PMD40576.1"/>
    </source>
</evidence>
<evidence type="ECO:0000313" key="2">
    <source>
        <dbReference type="Proteomes" id="UP000235786"/>
    </source>
</evidence>
<dbReference type="Proteomes" id="UP000235786">
    <property type="component" value="Unassembled WGS sequence"/>
</dbReference>
<reference evidence="1 2" key="1">
    <citation type="submission" date="2016-04" db="EMBL/GenBank/DDBJ databases">
        <title>A degradative enzymes factory behind the ericoid mycorrhizal symbiosis.</title>
        <authorList>
            <consortium name="DOE Joint Genome Institute"/>
            <person name="Martino E."/>
            <person name="Morin E."/>
            <person name="Grelet G."/>
            <person name="Kuo A."/>
            <person name="Kohler A."/>
            <person name="Daghino S."/>
            <person name="Barry K."/>
            <person name="Choi C."/>
            <person name="Cichocki N."/>
            <person name="Clum A."/>
            <person name="Copeland A."/>
            <person name="Hainaut M."/>
            <person name="Haridas S."/>
            <person name="Labutti K."/>
            <person name="Lindquist E."/>
            <person name="Lipzen A."/>
            <person name="Khouja H.-R."/>
            <person name="Murat C."/>
            <person name="Ohm R."/>
            <person name="Olson A."/>
            <person name="Spatafora J."/>
            <person name="Veneault-Fourrey C."/>
            <person name="Henrissat B."/>
            <person name="Grigoriev I."/>
            <person name="Martin F."/>
            <person name="Perotto S."/>
        </authorList>
    </citation>
    <scope>NUCLEOTIDE SEQUENCE [LARGE SCALE GENOMIC DNA]</scope>
    <source>
        <strain evidence="1 2">F</strain>
    </source>
</reference>
<sequence length="202" mass="22172">MISPVYETIVAEGVAIGLISRCVDTSNDAIWIYHHNADDEGKTQLFQKEISGRANALTIANFIREPGYLQCFMEGASGISTKKVAAGLASTIARGLKTMTSIHPNKLQGTTRTLELVLCLLMQPLVVQRAGSMSILPATKILSSGLSQILKMVSSTEARRTSRRLTLRMLSLSCRKSLSTLTLQKEESDLCGKVQFHQDHRH</sequence>
<organism evidence="1 2">
    <name type="scientific">Hyaloscypha variabilis (strain UAMH 11265 / GT02V1 / F)</name>
    <name type="common">Meliniomyces variabilis</name>
    <dbReference type="NCBI Taxonomy" id="1149755"/>
    <lineage>
        <taxon>Eukaryota</taxon>
        <taxon>Fungi</taxon>
        <taxon>Dikarya</taxon>
        <taxon>Ascomycota</taxon>
        <taxon>Pezizomycotina</taxon>
        <taxon>Leotiomycetes</taxon>
        <taxon>Helotiales</taxon>
        <taxon>Hyaloscyphaceae</taxon>
        <taxon>Hyaloscypha</taxon>
        <taxon>Hyaloscypha variabilis</taxon>
    </lineage>
</organism>
<gene>
    <name evidence="1" type="ORF">L207DRAFT_341670</name>
</gene>
<name>A0A2J6RPY3_HYAVF</name>
<protein>
    <submittedName>
        <fullName evidence="1">Uncharacterized protein</fullName>
    </submittedName>
</protein>
<dbReference type="AlphaFoldDB" id="A0A2J6RPY3"/>
<keyword evidence="2" id="KW-1185">Reference proteome</keyword>
<dbReference type="OrthoDB" id="5243788at2759"/>